<dbReference type="SUPFAM" id="SSF81901">
    <property type="entry name" value="HCP-like"/>
    <property type="match status" value="1"/>
</dbReference>
<reference evidence="1 2" key="1">
    <citation type="submission" date="2015-01" db="EMBL/GenBank/DDBJ databases">
        <title>Vibrio sp. C5 JCM 19232 whole genome shotgun sequence.</title>
        <authorList>
            <person name="Sawabe T."/>
            <person name="Meirelles P."/>
            <person name="Feng G."/>
            <person name="Sayaka M."/>
            <person name="Hattori M."/>
            <person name="Ohkuma M."/>
        </authorList>
    </citation>
    <scope>NUCLEOTIDE SEQUENCE [LARGE SCALE GENOMIC DNA]</scope>
    <source>
        <strain evidence="1 2">JCM19232</strain>
    </source>
</reference>
<reference evidence="1 2" key="2">
    <citation type="submission" date="2015-01" db="EMBL/GenBank/DDBJ databases">
        <authorList>
            <consortium name="NBRP consortium"/>
            <person name="Sawabe T."/>
            <person name="Meirelles P."/>
            <person name="Feng G."/>
            <person name="Sayaka M."/>
            <person name="Hattori M."/>
            <person name="Ohkuma M."/>
        </authorList>
    </citation>
    <scope>NUCLEOTIDE SEQUENCE [LARGE SCALE GENOMIC DNA]</scope>
    <source>
        <strain evidence="1 2">JCM19232</strain>
    </source>
</reference>
<name>A0A0B8P2W8_9VIBR</name>
<dbReference type="Gene3D" id="1.25.40.10">
    <property type="entry name" value="Tetratricopeptide repeat domain"/>
    <property type="match status" value="1"/>
</dbReference>
<proteinExistence type="predicted"/>
<comment type="caution">
    <text evidence="1">The sequence shown here is derived from an EMBL/GenBank/DDBJ whole genome shotgun (WGS) entry which is preliminary data.</text>
</comment>
<dbReference type="InterPro" id="IPR006597">
    <property type="entry name" value="Sel1-like"/>
</dbReference>
<sequence>MDATTEIVYTIGAIAGFVALFFTIGRFFAYRAERLKRSDIETEQRLKKAAAERVRLHNEKLALASEGLVSAQLELARESEKSNLKEALFWYERAAEQDEMEGIKGFVRVCESSDEEIVAQDKYRYWKNALEAAKGDEQAEFEQGLALFEGYGIRSNMDRGLELIEHAASKRCVRAQMFLAEWYKSPENPFANKETAKMWMDRADGNIEDESK</sequence>
<protein>
    <submittedName>
        <fullName evidence="1">TPR repeat protein</fullName>
    </submittedName>
</protein>
<dbReference type="Pfam" id="PF08238">
    <property type="entry name" value="Sel1"/>
    <property type="match status" value="3"/>
</dbReference>
<dbReference type="InterPro" id="IPR011990">
    <property type="entry name" value="TPR-like_helical_dom_sf"/>
</dbReference>
<dbReference type="AlphaFoldDB" id="A0A0B8P2W8"/>
<gene>
    <name evidence="1" type="ORF">JCM19232_4072</name>
</gene>
<dbReference type="EMBL" id="BBSA01000002">
    <property type="protein sequence ID" value="GAM61130.1"/>
    <property type="molecule type" value="Genomic_DNA"/>
</dbReference>
<dbReference type="Proteomes" id="UP000031670">
    <property type="component" value="Unassembled WGS sequence"/>
</dbReference>
<evidence type="ECO:0000313" key="2">
    <source>
        <dbReference type="Proteomes" id="UP000031670"/>
    </source>
</evidence>
<accession>A0A0B8P2W8</accession>
<organism evidence="1 2">
    <name type="scientific">Vibrio ishigakensis</name>
    <dbReference type="NCBI Taxonomy" id="1481914"/>
    <lineage>
        <taxon>Bacteria</taxon>
        <taxon>Pseudomonadati</taxon>
        <taxon>Pseudomonadota</taxon>
        <taxon>Gammaproteobacteria</taxon>
        <taxon>Vibrionales</taxon>
        <taxon>Vibrionaceae</taxon>
        <taxon>Vibrio</taxon>
    </lineage>
</organism>
<evidence type="ECO:0000313" key="1">
    <source>
        <dbReference type="EMBL" id="GAM61130.1"/>
    </source>
</evidence>